<evidence type="ECO:0000313" key="2">
    <source>
        <dbReference type="Proteomes" id="UP000801492"/>
    </source>
</evidence>
<organism evidence="1 2">
    <name type="scientific">Ignelater luminosus</name>
    <name type="common">Cucubano</name>
    <name type="synonym">Pyrophorus luminosus</name>
    <dbReference type="NCBI Taxonomy" id="2038154"/>
    <lineage>
        <taxon>Eukaryota</taxon>
        <taxon>Metazoa</taxon>
        <taxon>Ecdysozoa</taxon>
        <taxon>Arthropoda</taxon>
        <taxon>Hexapoda</taxon>
        <taxon>Insecta</taxon>
        <taxon>Pterygota</taxon>
        <taxon>Neoptera</taxon>
        <taxon>Endopterygota</taxon>
        <taxon>Coleoptera</taxon>
        <taxon>Polyphaga</taxon>
        <taxon>Elateriformia</taxon>
        <taxon>Elateroidea</taxon>
        <taxon>Elateridae</taxon>
        <taxon>Agrypninae</taxon>
        <taxon>Pyrophorini</taxon>
        <taxon>Ignelater</taxon>
    </lineage>
</organism>
<dbReference type="OrthoDB" id="7323790at2759"/>
<dbReference type="PANTHER" id="PTHR33198">
    <property type="entry name" value="ANK_REP_REGION DOMAIN-CONTAINING PROTEIN-RELATED"/>
    <property type="match status" value="1"/>
</dbReference>
<dbReference type="EMBL" id="VTPC01001507">
    <property type="protein sequence ID" value="KAF2901730.1"/>
    <property type="molecule type" value="Genomic_DNA"/>
</dbReference>
<dbReference type="AlphaFoldDB" id="A0A8K0D8Y6"/>
<evidence type="ECO:0000313" key="1">
    <source>
        <dbReference type="EMBL" id="KAF2901730.1"/>
    </source>
</evidence>
<gene>
    <name evidence="1" type="ORF">ILUMI_04458</name>
</gene>
<dbReference type="PANTHER" id="PTHR33198:SF20">
    <property type="entry name" value="RETROTRANSPOSON GAG DOMAIN-CONTAINING PROTEIN"/>
    <property type="match status" value="1"/>
</dbReference>
<name>A0A8K0D8Y6_IGNLU</name>
<reference evidence="1" key="1">
    <citation type="submission" date="2019-08" db="EMBL/GenBank/DDBJ databases">
        <title>The genome of the North American firefly Photinus pyralis.</title>
        <authorList>
            <consortium name="Photinus pyralis genome working group"/>
            <person name="Fallon T.R."/>
            <person name="Sander Lower S.E."/>
            <person name="Weng J.-K."/>
        </authorList>
    </citation>
    <scope>NUCLEOTIDE SEQUENCE</scope>
    <source>
        <strain evidence="1">TRF0915ILg1</strain>
        <tissue evidence="1">Whole body</tissue>
    </source>
</reference>
<proteinExistence type="predicted"/>
<comment type="caution">
    <text evidence="1">The sequence shown here is derived from an EMBL/GenBank/DDBJ whole genome shotgun (WGS) entry which is preliminary data.</text>
</comment>
<sequence>MERELMPPRALIYLKATGKDKQDDETKIAIFFTVSGEDVFETFDLTVEPEESFDHFLMEVKKQAKLCEFSDQEDRIIRDRLVIGTNDTALQERLLRESDLTLTKAVNQCRGAEAGKTQVKRLQERNVEVHEFQKAKGKQGNQEKKANR</sequence>
<accession>A0A8K0D8Y6</accession>
<keyword evidence="2" id="KW-1185">Reference proteome</keyword>
<protein>
    <submittedName>
        <fullName evidence="1">Uncharacterized protein</fullName>
    </submittedName>
</protein>
<dbReference type="Proteomes" id="UP000801492">
    <property type="component" value="Unassembled WGS sequence"/>
</dbReference>